<dbReference type="GO" id="GO:0005886">
    <property type="term" value="C:plasma membrane"/>
    <property type="evidence" value="ECO:0007669"/>
    <property type="project" value="UniProtKB-SubCell"/>
</dbReference>
<evidence type="ECO:0000313" key="7">
    <source>
        <dbReference type="EMBL" id="SKA62867.1"/>
    </source>
</evidence>
<feature type="transmembrane region" description="Helical" evidence="6">
    <location>
        <begin position="46"/>
        <end position="64"/>
    </location>
</feature>
<evidence type="ECO:0000256" key="4">
    <source>
        <dbReference type="ARBA" id="ARBA00022989"/>
    </source>
</evidence>
<keyword evidence="2" id="KW-1003">Cell membrane</keyword>
<keyword evidence="4 6" id="KW-1133">Transmembrane helix</keyword>
<dbReference type="PANTHER" id="PTHR30250:SF11">
    <property type="entry name" value="O-ANTIGEN TRANSPORTER-RELATED"/>
    <property type="match status" value="1"/>
</dbReference>
<keyword evidence="8" id="KW-1185">Reference proteome</keyword>
<organism evidence="7 8">
    <name type="scientific">Eubacterium uniforme</name>
    <dbReference type="NCBI Taxonomy" id="39495"/>
    <lineage>
        <taxon>Bacteria</taxon>
        <taxon>Bacillati</taxon>
        <taxon>Bacillota</taxon>
        <taxon>Clostridia</taxon>
        <taxon>Eubacteriales</taxon>
        <taxon>Eubacteriaceae</taxon>
        <taxon>Eubacterium</taxon>
    </lineage>
</organism>
<feature type="transmembrane region" description="Helical" evidence="6">
    <location>
        <begin position="446"/>
        <end position="467"/>
    </location>
</feature>
<protein>
    <submittedName>
        <fullName evidence="7">Membrane protein involved in the export of O-antigen and teichoic acid</fullName>
    </submittedName>
</protein>
<evidence type="ECO:0000256" key="2">
    <source>
        <dbReference type="ARBA" id="ARBA00022475"/>
    </source>
</evidence>
<dbReference type="OrthoDB" id="9815702at2"/>
<feature type="transmembrane region" description="Helical" evidence="6">
    <location>
        <begin position="148"/>
        <end position="167"/>
    </location>
</feature>
<feature type="transmembrane region" description="Helical" evidence="6">
    <location>
        <begin position="420"/>
        <end position="440"/>
    </location>
</feature>
<sequence length="487" mass="55100">MVTKKRNSIQKNYAYNLAYEAFLLIMPFVVTPYVSRALGEDASGQYSFIYSIVTYFTYFAALGFDRYAQRLIAQHQGNRKDQTKIFWEVFIARLIPVFVSVVIYIGIIFSGVLDSKYNELLVIFSVNVISVAFDITFLFRGNEDFGKIVFRNIIVRIVGIICIFVFVHSAQDLWIYALIQSLTVIIGNLSLWFYLGVYVERRCSDRLIIKNHIKRSFILFLPTIATAVYTSLDKTLIGVITQIDSENGNYEYAESFVKMSMVVITSLGTAVAPRNSHKYATGDLEGMRKNVNNSLRVVFLFGIPIMLGLIAISDGLIPWYLGPGYLKSSTLMKLLSPLVLIIGLSNVFGLQILLPCERDKKFTVSVSLGAILNFGLNCILISFFASYGAAISTIIAEGVVTLTMMFFAKDIYTISGTIKSIWKYMMAGAIMFFPCYFVDVLLPDRVYSTIIVVILGVVVYFGIILILRDDFIFKLIYSFKRKLRENK</sequence>
<evidence type="ECO:0000256" key="1">
    <source>
        <dbReference type="ARBA" id="ARBA00004651"/>
    </source>
</evidence>
<accession>A0A1T4VD62</accession>
<feature type="transmembrane region" description="Helical" evidence="6">
    <location>
        <begin position="173"/>
        <end position="195"/>
    </location>
</feature>
<dbReference type="PANTHER" id="PTHR30250">
    <property type="entry name" value="PST FAMILY PREDICTED COLANIC ACID TRANSPORTER"/>
    <property type="match status" value="1"/>
</dbReference>
<feature type="transmembrane region" description="Helical" evidence="6">
    <location>
        <begin position="297"/>
        <end position="322"/>
    </location>
</feature>
<feature type="transmembrane region" description="Helical" evidence="6">
    <location>
        <begin position="121"/>
        <end position="139"/>
    </location>
</feature>
<keyword evidence="3 6" id="KW-0812">Transmembrane</keyword>
<feature type="transmembrane region" description="Helical" evidence="6">
    <location>
        <begin position="12"/>
        <end position="34"/>
    </location>
</feature>
<proteinExistence type="predicted"/>
<keyword evidence="5 6" id="KW-0472">Membrane</keyword>
<feature type="transmembrane region" description="Helical" evidence="6">
    <location>
        <begin position="334"/>
        <end position="354"/>
    </location>
</feature>
<name>A0A1T4VD62_9FIRM</name>
<evidence type="ECO:0000256" key="5">
    <source>
        <dbReference type="ARBA" id="ARBA00023136"/>
    </source>
</evidence>
<dbReference type="InterPro" id="IPR050833">
    <property type="entry name" value="Poly_Biosynth_Transport"/>
</dbReference>
<evidence type="ECO:0000313" key="8">
    <source>
        <dbReference type="Proteomes" id="UP000190814"/>
    </source>
</evidence>
<reference evidence="7 8" key="1">
    <citation type="submission" date="2017-02" db="EMBL/GenBank/DDBJ databases">
        <authorList>
            <person name="Peterson S.W."/>
        </authorList>
    </citation>
    <scope>NUCLEOTIDE SEQUENCE [LARGE SCALE GENOMIC DNA]</scope>
    <source>
        <strain evidence="7 8">ATCC 35992</strain>
    </source>
</reference>
<feature type="transmembrane region" description="Helical" evidence="6">
    <location>
        <begin position="390"/>
        <end position="408"/>
    </location>
</feature>
<dbReference type="RefSeq" id="WP_078765604.1">
    <property type="nucleotide sequence ID" value="NZ_FUXZ01000004.1"/>
</dbReference>
<dbReference type="Proteomes" id="UP000190814">
    <property type="component" value="Unassembled WGS sequence"/>
</dbReference>
<comment type="subcellular location">
    <subcellularLocation>
        <location evidence="1">Cell membrane</location>
        <topology evidence="1">Multi-pass membrane protein</topology>
    </subcellularLocation>
</comment>
<evidence type="ECO:0000256" key="3">
    <source>
        <dbReference type="ARBA" id="ARBA00022692"/>
    </source>
</evidence>
<dbReference type="CDD" id="cd13128">
    <property type="entry name" value="MATE_Wzx_like"/>
    <property type="match status" value="1"/>
</dbReference>
<feature type="transmembrane region" description="Helical" evidence="6">
    <location>
        <begin position="366"/>
        <end position="384"/>
    </location>
</feature>
<dbReference type="AlphaFoldDB" id="A0A1T4VD62"/>
<evidence type="ECO:0000256" key="6">
    <source>
        <dbReference type="SAM" id="Phobius"/>
    </source>
</evidence>
<gene>
    <name evidence="7" type="ORF">SAMN02745111_00716</name>
</gene>
<dbReference type="EMBL" id="FUXZ01000004">
    <property type="protein sequence ID" value="SKA62867.1"/>
    <property type="molecule type" value="Genomic_DNA"/>
</dbReference>
<feature type="transmembrane region" description="Helical" evidence="6">
    <location>
        <begin position="85"/>
        <end position="109"/>
    </location>
</feature>
<dbReference type="InterPro" id="IPR002797">
    <property type="entry name" value="Polysacc_synth"/>
</dbReference>
<dbReference type="STRING" id="39495.SAMN02745111_00716"/>
<dbReference type="Pfam" id="PF01943">
    <property type="entry name" value="Polysacc_synt"/>
    <property type="match status" value="1"/>
</dbReference>